<keyword evidence="8 12" id="KW-0805">Transcription regulation</keyword>
<comment type="PTM">
    <text evidence="12">The Fe-S cluster can be nitrosylated by nitric oxide (NO).</text>
</comment>
<evidence type="ECO:0000256" key="1">
    <source>
        <dbReference type="ARBA" id="ARBA00004496"/>
    </source>
</evidence>
<evidence type="ECO:0000256" key="9">
    <source>
        <dbReference type="ARBA" id="ARBA00023125"/>
    </source>
</evidence>
<gene>
    <name evidence="12" type="primary">whiB</name>
    <name evidence="15" type="ORF">ADK34_28565</name>
</gene>
<dbReference type="InterPro" id="IPR034768">
    <property type="entry name" value="4FE4S_WBL"/>
</dbReference>
<comment type="caution">
    <text evidence="15">The sequence shown here is derived from an EMBL/GenBank/DDBJ whole genome shotgun (WGS) entry which is preliminary data.</text>
</comment>
<dbReference type="PANTHER" id="PTHR38839">
    <property type="entry name" value="TRANSCRIPTIONAL REGULATOR WHID-RELATED"/>
    <property type="match status" value="1"/>
</dbReference>
<dbReference type="GO" id="GO:0047134">
    <property type="term" value="F:protein-disulfide reductase [NAD(P)H] activity"/>
    <property type="evidence" value="ECO:0007669"/>
    <property type="project" value="TreeGrafter"/>
</dbReference>
<accession>A0A0L8JL79</accession>
<dbReference type="Proteomes" id="UP000037023">
    <property type="component" value="Unassembled WGS sequence"/>
</dbReference>
<dbReference type="PATRIC" id="fig|1938.6.peg.6121"/>
<feature type="domain" description="4Fe-4S Wbl-type" evidence="14">
    <location>
        <begin position="22"/>
        <end position="86"/>
    </location>
</feature>
<name>A0A0L8JL79_STRVR</name>
<dbReference type="GO" id="GO:0046872">
    <property type="term" value="F:metal ion binding"/>
    <property type="evidence" value="ECO:0007669"/>
    <property type="project" value="UniProtKB-KW"/>
</dbReference>
<dbReference type="EMBL" id="LGUP01000370">
    <property type="protein sequence ID" value="KOG14433.1"/>
    <property type="molecule type" value="Genomic_DNA"/>
</dbReference>
<dbReference type="AlphaFoldDB" id="A0A0L8JL79"/>
<dbReference type="PROSITE" id="PS51674">
    <property type="entry name" value="4FE4S_WBL"/>
    <property type="match status" value="1"/>
</dbReference>
<feature type="region of interest" description="Disordered" evidence="13">
    <location>
        <begin position="100"/>
        <end position="131"/>
    </location>
</feature>
<evidence type="ECO:0000313" key="15">
    <source>
        <dbReference type="EMBL" id="KOG14433.1"/>
    </source>
</evidence>
<keyword evidence="4 12" id="KW-0963">Cytoplasm</keyword>
<feature type="binding site" evidence="12">
    <location>
        <position position="62"/>
    </location>
    <ligand>
        <name>[4Fe-4S] cluster</name>
        <dbReference type="ChEBI" id="CHEBI:49883"/>
    </ligand>
</feature>
<protein>
    <recommendedName>
        <fullName evidence="12">Transcriptional regulator WhiB</fullName>
    </recommendedName>
</protein>
<evidence type="ECO:0000256" key="7">
    <source>
        <dbReference type="ARBA" id="ARBA00023014"/>
    </source>
</evidence>
<evidence type="ECO:0000256" key="12">
    <source>
        <dbReference type="HAMAP-Rule" id="MF_01479"/>
    </source>
</evidence>
<dbReference type="PANTHER" id="PTHR38839:SF5">
    <property type="entry name" value="TRANSCRIPTIONAL REGULATOR WHID"/>
    <property type="match status" value="1"/>
</dbReference>
<evidence type="ECO:0000256" key="2">
    <source>
        <dbReference type="ARBA" id="ARBA00006597"/>
    </source>
</evidence>
<comment type="similarity">
    <text evidence="2 12">Belongs to the WhiB family.</text>
</comment>
<feature type="binding site" evidence="12">
    <location>
        <position position="53"/>
    </location>
    <ligand>
        <name>[4Fe-4S] cluster</name>
        <dbReference type="ChEBI" id="CHEBI:49883"/>
    </ligand>
</feature>
<evidence type="ECO:0000256" key="13">
    <source>
        <dbReference type="SAM" id="MobiDB-lite"/>
    </source>
</evidence>
<feature type="binding site" evidence="12">
    <location>
        <position position="23"/>
    </location>
    <ligand>
        <name>[4Fe-4S] cluster</name>
        <dbReference type="ChEBI" id="CHEBI:49883"/>
    </ligand>
</feature>
<keyword evidence="9 12" id="KW-0238">DNA-binding</keyword>
<evidence type="ECO:0000256" key="3">
    <source>
        <dbReference type="ARBA" id="ARBA00022485"/>
    </source>
</evidence>
<keyword evidence="3 12" id="KW-0004">4Fe-4S</keyword>
<reference evidence="15 16" key="1">
    <citation type="submission" date="2015-06" db="EMBL/GenBank/DDBJ databases">
        <authorList>
            <person name="Hoefler B.C."/>
            <person name="Straight P.D."/>
        </authorList>
    </citation>
    <scope>NUCLEOTIDE SEQUENCE [LARGE SCALE GENOMIC DNA]</scope>
    <source>
        <strain evidence="15 16">NRRL 3427</strain>
    </source>
</reference>
<keyword evidence="10 12" id="KW-1015">Disulfide bond</keyword>
<keyword evidence="7 12" id="KW-0411">Iron-sulfur</keyword>
<evidence type="ECO:0000256" key="8">
    <source>
        <dbReference type="ARBA" id="ARBA00023015"/>
    </source>
</evidence>
<dbReference type="Pfam" id="PF02467">
    <property type="entry name" value="Whib"/>
    <property type="match status" value="1"/>
</dbReference>
<dbReference type="GO" id="GO:0045892">
    <property type="term" value="P:negative regulation of DNA-templated transcription"/>
    <property type="evidence" value="ECO:0007669"/>
    <property type="project" value="TreeGrafter"/>
</dbReference>
<feature type="binding site" evidence="12">
    <location>
        <position position="56"/>
    </location>
    <ligand>
        <name>[4Fe-4S] cluster</name>
        <dbReference type="ChEBI" id="CHEBI:49883"/>
    </ligand>
</feature>
<evidence type="ECO:0000256" key="4">
    <source>
        <dbReference type="ARBA" id="ARBA00022490"/>
    </source>
</evidence>
<keyword evidence="6 12" id="KW-0408">Iron</keyword>
<evidence type="ECO:0000313" key="16">
    <source>
        <dbReference type="Proteomes" id="UP000037023"/>
    </source>
</evidence>
<proteinExistence type="inferred from homology"/>
<dbReference type="GO" id="GO:0003677">
    <property type="term" value="F:DNA binding"/>
    <property type="evidence" value="ECO:0007669"/>
    <property type="project" value="UniProtKB-UniRule"/>
</dbReference>
<sequence length="131" mass="14099">MADFSRLPGPNADLWDWQLLAACRGVDSSLFFHPEGERGAARSARENSAKEVCMRCPVRAECAAHALAVREPYGVWGGLTEDEREELMGRARNRLISAAPATASTAGTASMTPMTSMTTSAATGRPIVERM</sequence>
<comment type="cofactor">
    <cofactor evidence="12">
        <name>[4Fe-4S] cluster</name>
        <dbReference type="ChEBI" id="CHEBI:49883"/>
    </cofactor>
    <text evidence="12">Binds 1 [4Fe-4S] cluster per subunit. Following nitrosylation of the [4Fe-4S] cluster binds 1 [4Fe-8(NO)] cluster per subunit.</text>
</comment>
<keyword evidence="11 12" id="KW-0804">Transcription</keyword>
<feature type="compositionally biased region" description="Low complexity" evidence="13">
    <location>
        <begin position="100"/>
        <end position="124"/>
    </location>
</feature>
<dbReference type="GO" id="GO:0051539">
    <property type="term" value="F:4 iron, 4 sulfur cluster binding"/>
    <property type="evidence" value="ECO:0007669"/>
    <property type="project" value="UniProtKB-UniRule"/>
</dbReference>
<evidence type="ECO:0000256" key="5">
    <source>
        <dbReference type="ARBA" id="ARBA00022723"/>
    </source>
</evidence>
<evidence type="ECO:0000256" key="6">
    <source>
        <dbReference type="ARBA" id="ARBA00023004"/>
    </source>
</evidence>
<comment type="subcellular location">
    <subcellularLocation>
        <location evidence="1 12">Cytoplasm</location>
    </subcellularLocation>
</comment>
<evidence type="ECO:0000259" key="14">
    <source>
        <dbReference type="PROSITE" id="PS51674"/>
    </source>
</evidence>
<organism evidence="15 16">
    <name type="scientific">Streptomyces viridochromogenes</name>
    <dbReference type="NCBI Taxonomy" id="1938"/>
    <lineage>
        <taxon>Bacteria</taxon>
        <taxon>Bacillati</taxon>
        <taxon>Actinomycetota</taxon>
        <taxon>Actinomycetes</taxon>
        <taxon>Kitasatosporales</taxon>
        <taxon>Streptomycetaceae</taxon>
        <taxon>Streptomyces</taxon>
    </lineage>
</organism>
<evidence type="ECO:0000256" key="10">
    <source>
        <dbReference type="ARBA" id="ARBA00023157"/>
    </source>
</evidence>
<dbReference type="GO" id="GO:0045454">
    <property type="term" value="P:cell redox homeostasis"/>
    <property type="evidence" value="ECO:0007669"/>
    <property type="project" value="TreeGrafter"/>
</dbReference>
<dbReference type="HAMAP" id="MF_01479">
    <property type="entry name" value="WhiB"/>
    <property type="match status" value="1"/>
</dbReference>
<dbReference type="InterPro" id="IPR003482">
    <property type="entry name" value="Whib"/>
</dbReference>
<comment type="PTM">
    <text evidence="12">Upon Fe-S cluster removal intramolecular disulfide bonds are formed.</text>
</comment>
<dbReference type="GO" id="GO:0035731">
    <property type="term" value="F:dinitrosyl-iron complex binding"/>
    <property type="evidence" value="ECO:0007669"/>
    <property type="project" value="UniProtKB-UniRule"/>
</dbReference>
<dbReference type="GO" id="GO:0005737">
    <property type="term" value="C:cytoplasm"/>
    <property type="evidence" value="ECO:0007669"/>
    <property type="project" value="UniProtKB-SubCell"/>
</dbReference>
<keyword evidence="5 12" id="KW-0479">Metal-binding</keyword>
<dbReference type="OrthoDB" id="4954884at2"/>
<comment type="function">
    <text evidence="12">Acts as a transcriptional regulator. Probably redox-responsive. The apo- but not holo-form probably binds DNA.</text>
</comment>
<dbReference type="RefSeq" id="WP_033201945.1">
    <property type="nucleotide sequence ID" value="NZ_LGUP01000370.1"/>
</dbReference>
<evidence type="ECO:0000256" key="11">
    <source>
        <dbReference type="ARBA" id="ARBA00023163"/>
    </source>
</evidence>